<reference evidence="2 3" key="1">
    <citation type="submission" date="2019-12" db="EMBL/GenBank/DDBJ databases">
        <authorList>
            <person name="Zhang Y.-J."/>
        </authorList>
    </citation>
    <scope>NUCLEOTIDE SEQUENCE [LARGE SCALE GENOMIC DNA]</scope>
    <source>
        <strain evidence="2 3">H18S-6</strain>
    </source>
</reference>
<dbReference type="EMBL" id="WSFO01000003">
    <property type="protein sequence ID" value="KAE9630823.1"/>
    <property type="molecule type" value="Genomic_DNA"/>
</dbReference>
<name>A0A6A4RHU7_9RHOB</name>
<organism evidence="2 3">
    <name type="scientific">Parasedimentitalea maritima</name>
    <dbReference type="NCBI Taxonomy" id="2578117"/>
    <lineage>
        <taxon>Bacteria</taxon>
        <taxon>Pseudomonadati</taxon>
        <taxon>Pseudomonadota</taxon>
        <taxon>Alphaproteobacteria</taxon>
        <taxon>Rhodobacterales</taxon>
        <taxon>Paracoccaceae</taxon>
        <taxon>Parasedimentitalea</taxon>
    </lineage>
</organism>
<protein>
    <submittedName>
        <fullName evidence="2">Uroporphyrinogen-III synthase</fullName>
    </submittedName>
</protein>
<dbReference type="GO" id="GO:0004852">
    <property type="term" value="F:uroporphyrinogen-III synthase activity"/>
    <property type="evidence" value="ECO:0007669"/>
    <property type="project" value="InterPro"/>
</dbReference>
<dbReference type="InterPro" id="IPR036108">
    <property type="entry name" value="4pyrrol_syn_uPrphyn_synt_sf"/>
</dbReference>
<dbReference type="InterPro" id="IPR003754">
    <property type="entry name" value="4pyrrol_synth_uPrphyn_synth"/>
</dbReference>
<dbReference type="GO" id="GO:0033014">
    <property type="term" value="P:tetrapyrrole biosynthetic process"/>
    <property type="evidence" value="ECO:0007669"/>
    <property type="project" value="InterPro"/>
</dbReference>
<evidence type="ECO:0000313" key="2">
    <source>
        <dbReference type="EMBL" id="KAE9630823.1"/>
    </source>
</evidence>
<feature type="domain" description="Tetrapyrrole biosynthesis uroporphyrinogen III synthase" evidence="1">
    <location>
        <begin position="28"/>
        <end position="217"/>
    </location>
</feature>
<sequence length="242" mass="26380">MVGLLMTRPYDAAQRFVSELPAALIGDLEVIYSPLLKVQSLNETIDLDGFSAVVFTSSNGVSVAARSVGRVSLRAYCLGERTTLAAEKAGWQSQFCGMTADDLVSDLLKRRPSGRMLHLRGQHSRGDVAARLSEAGLDCREQVIYDQLVLPLTNEASTALSLSRDLVVPLFSPRTARQFADLCPQGAPIHLIAMSDAVANHLKLLKYKDLKICMNPEALSMQRLVRQVAEQLVRVESGGLAQ</sequence>
<dbReference type="SUPFAM" id="SSF69618">
    <property type="entry name" value="HemD-like"/>
    <property type="match status" value="1"/>
</dbReference>
<dbReference type="AlphaFoldDB" id="A0A6A4RHU7"/>
<evidence type="ECO:0000259" key="1">
    <source>
        <dbReference type="Pfam" id="PF02602"/>
    </source>
</evidence>
<proteinExistence type="predicted"/>
<comment type="caution">
    <text evidence="2">The sequence shown here is derived from an EMBL/GenBank/DDBJ whole genome shotgun (WGS) entry which is preliminary data.</text>
</comment>
<accession>A0A6A4RHU7</accession>
<evidence type="ECO:0000313" key="3">
    <source>
        <dbReference type="Proteomes" id="UP000441586"/>
    </source>
</evidence>
<dbReference type="Proteomes" id="UP000441586">
    <property type="component" value="Unassembled WGS sequence"/>
</dbReference>
<dbReference type="Gene3D" id="3.40.50.10090">
    <property type="match status" value="2"/>
</dbReference>
<gene>
    <name evidence="2" type="ORF">GP644_06250</name>
</gene>
<dbReference type="CDD" id="cd06578">
    <property type="entry name" value="HemD"/>
    <property type="match status" value="1"/>
</dbReference>
<dbReference type="Pfam" id="PF02602">
    <property type="entry name" value="HEM4"/>
    <property type="match status" value="1"/>
</dbReference>